<keyword evidence="6" id="KW-0503">Monooxygenase</keyword>
<dbReference type="OrthoDB" id="1470350at2759"/>
<dbReference type="InterPro" id="IPR036396">
    <property type="entry name" value="Cyt_P450_sf"/>
</dbReference>
<name>A0A7J7LDP5_9MAGN</name>
<dbReference type="EMBL" id="JACGCM010002358">
    <property type="protein sequence ID" value="KAF6140660.1"/>
    <property type="molecule type" value="Genomic_DNA"/>
</dbReference>
<reference evidence="7 8" key="1">
    <citation type="journal article" date="2020" name="IScience">
        <title>Genome Sequencing of the Endangered Kingdonia uniflora (Circaeasteraceae, Ranunculales) Reveals Potential Mechanisms of Evolutionary Specialization.</title>
        <authorList>
            <person name="Sun Y."/>
            <person name="Deng T."/>
            <person name="Zhang A."/>
            <person name="Moore M.J."/>
            <person name="Landis J.B."/>
            <person name="Lin N."/>
            <person name="Zhang H."/>
            <person name="Zhang X."/>
            <person name="Huang J."/>
            <person name="Zhang X."/>
            <person name="Sun H."/>
            <person name="Wang H."/>
        </authorList>
    </citation>
    <scope>NUCLEOTIDE SEQUENCE [LARGE SCALE GENOMIC DNA]</scope>
    <source>
        <strain evidence="7">TB1705</strain>
        <tissue evidence="7">Leaf</tissue>
    </source>
</reference>
<dbReference type="AlphaFoldDB" id="A0A7J7LDP5"/>
<dbReference type="GO" id="GO:0004497">
    <property type="term" value="F:monooxygenase activity"/>
    <property type="evidence" value="ECO:0007669"/>
    <property type="project" value="UniProtKB-KW"/>
</dbReference>
<dbReference type="GO" id="GO:0020037">
    <property type="term" value="F:heme binding"/>
    <property type="evidence" value="ECO:0007669"/>
    <property type="project" value="InterPro"/>
</dbReference>
<dbReference type="InterPro" id="IPR001128">
    <property type="entry name" value="Cyt_P450"/>
</dbReference>
<dbReference type="PRINTS" id="PR00385">
    <property type="entry name" value="P450"/>
</dbReference>
<evidence type="ECO:0000256" key="2">
    <source>
        <dbReference type="ARBA" id="ARBA00022723"/>
    </source>
</evidence>
<evidence type="ECO:0000256" key="3">
    <source>
        <dbReference type="ARBA" id="ARBA00023002"/>
    </source>
</evidence>
<keyword evidence="2 5" id="KW-0479">Metal-binding</keyword>
<keyword evidence="5 6" id="KW-0349">Heme</keyword>
<dbReference type="Pfam" id="PF00067">
    <property type="entry name" value="p450"/>
    <property type="match status" value="1"/>
</dbReference>
<evidence type="ECO:0000313" key="8">
    <source>
        <dbReference type="Proteomes" id="UP000541444"/>
    </source>
</evidence>
<keyword evidence="8" id="KW-1185">Reference proteome</keyword>
<keyword evidence="3 6" id="KW-0560">Oxidoreductase</keyword>
<organism evidence="7 8">
    <name type="scientific">Kingdonia uniflora</name>
    <dbReference type="NCBI Taxonomy" id="39325"/>
    <lineage>
        <taxon>Eukaryota</taxon>
        <taxon>Viridiplantae</taxon>
        <taxon>Streptophyta</taxon>
        <taxon>Embryophyta</taxon>
        <taxon>Tracheophyta</taxon>
        <taxon>Spermatophyta</taxon>
        <taxon>Magnoliopsida</taxon>
        <taxon>Ranunculales</taxon>
        <taxon>Circaeasteraceae</taxon>
        <taxon>Kingdonia</taxon>
    </lineage>
</organism>
<accession>A0A7J7LDP5</accession>
<dbReference type="GO" id="GO:0044550">
    <property type="term" value="P:secondary metabolite biosynthetic process"/>
    <property type="evidence" value="ECO:0007669"/>
    <property type="project" value="UniProtKB-ARBA"/>
</dbReference>
<comment type="similarity">
    <text evidence="1 6">Belongs to the cytochrome P450 family.</text>
</comment>
<dbReference type="Gene3D" id="1.10.630.10">
    <property type="entry name" value="Cytochrome P450"/>
    <property type="match status" value="1"/>
</dbReference>
<evidence type="ECO:0000256" key="6">
    <source>
        <dbReference type="RuleBase" id="RU000461"/>
    </source>
</evidence>
<dbReference type="GO" id="GO:0016705">
    <property type="term" value="F:oxidoreductase activity, acting on paired donors, with incorporation or reduction of molecular oxygen"/>
    <property type="evidence" value="ECO:0007669"/>
    <property type="project" value="InterPro"/>
</dbReference>
<dbReference type="InterPro" id="IPR002401">
    <property type="entry name" value="Cyt_P450_E_grp-I"/>
</dbReference>
<proteinExistence type="inferred from homology"/>
<evidence type="ECO:0008006" key="9">
    <source>
        <dbReference type="Google" id="ProtNLM"/>
    </source>
</evidence>
<evidence type="ECO:0000256" key="4">
    <source>
        <dbReference type="ARBA" id="ARBA00023004"/>
    </source>
</evidence>
<dbReference type="InterPro" id="IPR017972">
    <property type="entry name" value="Cyt_P450_CS"/>
</dbReference>
<dbReference type="PROSITE" id="PS00086">
    <property type="entry name" value="CYTOCHROME_P450"/>
    <property type="match status" value="1"/>
</dbReference>
<evidence type="ECO:0000256" key="5">
    <source>
        <dbReference type="PIRSR" id="PIRSR602401-1"/>
    </source>
</evidence>
<comment type="caution">
    <text evidence="7">The sequence shown here is derived from an EMBL/GenBank/DDBJ whole genome shotgun (WGS) entry which is preliminary data.</text>
</comment>
<protein>
    <recommendedName>
        <fullName evidence="9">Cytochrome P450</fullName>
    </recommendedName>
</protein>
<dbReference type="GO" id="GO:0005506">
    <property type="term" value="F:iron ion binding"/>
    <property type="evidence" value="ECO:0007669"/>
    <property type="project" value="InterPro"/>
</dbReference>
<comment type="cofactor">
    <cofactor evidence="5">
        <name>heme</name>
        <dbReference type="ChEBI" id="CHEBI:30413"/>
    </cofactor>
</comment>
<evidence type="ECO:0000256" key="1">
    <source>
        <dbReference type="ARBA" id="ARBA00010617"/>
    </source>
</evidence>
<dbReference type="SUPFAM" id="SSF48264">
    <property type="entry name" value="Cytochrome P450"/>
    <property type="match status" value="1"/>
</dbReference>
<evidence type="ECO:0000313" key="7">
    <source>
        <dbReference type="EMBL" id="KAF6140660.1"/>
    </source>
</evidence>
<sequence>MDDAQEAILYRHAMPMFLWKTLQWLNVGREKKLLQAWKTTDAYFGNCITLRRESLCKGVDTTDMLSMYIKSEHESCKNDMFVRDAIVNMFTAGRDTIASGLIWFLWLVTKTPRVEAKILEELKLVAKMEDPKIKCVFNSDDLKGLVYLHASLNESLRLCPPLPLNSKGVIKEDVLPDGSVVKPGMQIILSFYSEGKMPWIWGEDSLEFKLERWIDHEGKIGYELMSKFFAFNVGPRTCFGKDIIYTDELCSCRYTL</sequence>
<dbReference type="Proteomes" id="UP000541444">
    <property type="component" value="Unassembled WGS sequence"/>
</dbReference>
<feature type="binding site" description="axial binding residue" evidence="5">
    <location>
        <position position="238"/>
    </location>
    <ligand>
        <name>heme</name>
        <dbReference type="ChEBI" id="CHEBI:30413"/>
    </ligand>
    <ligandPart>
        <name>Fe</name>
        <dbReference type="ChEBI" id="CHEBI:18248"/>
    </ligandPart>
</feature>
<dbReference type="GO" id="GO:0006629">
    <property type="term" value="P:lipid metabolic process"/>
    <property type="evidence" value="ECO:0007669"/>
    <property type="project" value="UniProtKB-ARBA"/>
</dbReference>
<dbReference type="PANTHER" id="PTHR24296">
    <property type="entry name" value="CYTOCHROME P450"/>
    <property type="match status" value="1"/>
</dbReference>
<gene>
    <name evidence="7" type="ORF">GIB67_013953</name>
</gene>
<keyword evidence="4 5" id="KW-0408">Iron</keyword>
<dbReference type="PRINTS" id="PR00463">
    <property type="entry name" value="EP450I"/>
</dbReference>